<evidence type="ECO:0000256" key="1">
    <source>
        <dbReference type="SAM" id="MobiDB-lite"/>
    </source>
</evidence>
<gene>
    <name evidence="2" type="ORF">GCM10023081_19510</name>
</gene>
<sequence>MNTPEPNRSGAPAWPDTATRAGGGAAPGDGSGEAGLAAALSVLGGLPDLPVGEHAAVYDGLHEALLQALDADADLSDTASDNVGSNSAGPNTAVGEA</sequence>
<keyword evidence="3" id="KW-1185">Reference proteome</keyword>
<proteinExistence type="predicted"/>
<dbReference type="RefSeq" id="WP_345150404.1">
    <property type="nucleotide sequence ID" value="NZ_BAABEO010000012.1"/>
</dbReference>
<comment type="caution">
    <text evidence="2">The sequence shown here is derived from an EMBL/GenBank/DDBJ whole genome shotgun (WGS) entry which is preliminary data.</text>
</comment>
<evidence type="ECO:0000313" key="2">
    <source>
        <dbReference type="EMBL" id="GAA3681633.1"/>
    </source>
</evidence>
<organism evidence="2 3">
    <name type="scientific">Arthrobacter ginkgonis</name>
    <dbReference type="NCBI Taxonomy" id="1630594"/>
    <lineage>
        <taxon>Bacteria</taxon>
        <taxon>Bacillati</taxon>
        <taxon>Actinomycetota</taxon>
        <taxon>Actinomycetes</taxon>
        <taxon>Micrococcales</taxon>
        <taxon>Micrococcaceae</taxon>
        <taxon>Arthrobacter</taxon>
    </lineage>
</organism>
<feature type="compositionally biased region" description="Gly residues" evidence="1">
    <location>
        <begin position="21"/>
        <end position="33"/>
    </location>
</feature>
<name>A0ABP7C862_9MICC</name>
<dbReference type="EMBL" id="BAABEO010000012">
    <property type="protein sequence ID" value="GAA3681633.1"/>
    <property type="molecule type" value="Genomic_DNA"/>
</dbReference>
<accession>A0ABP7C862</accession>
<evidence type="ECO:0000313" key="3">
    <source>
        <dbReference type="Proteomes" id="UP001500752"/>
    </source>
</evidence>
<reference evidence="3" key="1">
    <citation type="journal article" date="2019" name="Int. J. Syst. Evol. Microbiol.">
        <title>The Global Catalogue of Microorganisms (GCM) 10K type strain sequencing project: providing services to taxonomists for standard genome sequencing and annotation.</title>
        <authorList>
            <consortium name="The Broad Institute Genomics Platform"/>
            <consortium name="The Broad Institute Genome Sequencing Center for Infectious Disease"/>
            <person name="Wu L."/>
            <person name="Ma J."/>
        </authorList>
    </citation>
    <scope>NUCLEOTIDE SEQUENCE [LARGE SCALE GENOMIC DNA]</scope>
    <source>
        <strain evidence="3">JCM 30742</strain>
    </source>
</reference>
<protein>
    <submittedName>
        <fullName evidence="2">Uncharacterized protein</fullName>
    </submittedName>
</protein>
<dbReference type="Proteomes" id="UP001500752">
    <property type="component" value="Unassembled WGS sequence"/>
</dbReference>
<feature type="region of interest" description="Disordered" evidence="1">
    <location>
        <begin position="76"/>
        <end position="97"/>
    </location>
</feature>
<feature type="region of interest" description="Disordered" evidence="1">
    <location>
        <begin position="1"/>
        <end position="34"/>
    </location>
</feature>